<dbReference type="KEGG" id="psim:KR76_07705"/>
<dbReference type="InterPro" id="IPR011051">
    <property type="entry name" value="RmlC_Cupin_sf"/>
</dbReference>
<proteinExistence type="predicted"/>
<accession>A0A0C5XBQ2</accession>
<dbReference type="EMBL" id="CP009896">
    <property type="protein sequence ID" value="AJR18224.1"/>
    <property type="molecule type" value="Genomic_DNA"/>
</dbReference>
<keyword evidence="2" id="KW-1185">Reference proteome</keyword>
<sequence length="139" mass="15625">MEWETEEAAMTENDRSRSVGTELLFENHVVRVWRMRLAPGESCSPHMHANDHVLVYANPSKMEAREEGSDGVIRQPSDEGFVLYREVGVEGLPADHWITNVGDTESTHYIVEMLGPSRSEVAQAPVHNGRVIPGLETDW</sequence>
<dbReference type="InterPro" id="IPR014710">
    <property type="entry name" value="RmlC-like_jellyroll"/>
</dbReference>
<gene>
    <name evidence="1" type="ORF">KR76_07705</name>
</gene>
<name>A0A0C5XBQ2_NOCSI</name>
<evidence type="ECO:0000313" key="1">
    <source>
        <dbReference type="EMBL" id="AJR18224.1"/>
    </source>
</evidence>
<dbReference type="Proteomes" id="UP000030300">
    <property type="component" value="Chromosome"/>
</dbReference>
<dbReference type="STRING" id="2045.KR76_07705"/>
<dbReference type="AlphaFoldDB" id="A0A0C5XBQ2"/>
<organism evidence="1 2">
    <name type="scientific">Nocardioides simplex</name>
    <name type="common">Arthrobacter simplex</name>
    <dbReference type="NCBI Taxonomy" id="2045"/>
    <lineage>
        <taxon>Bacteria</taxon>
        <taxon>Bacillati</taxon>
        <taxon>Actinomycetota</taxon>
        <taxon>Actinomycetes</taxon>
        <taxon>Propionibacteriales</taxon>
        <taxon>Nocardioidaceae</taxon>
        <taxon>Pimelobacter</taxon>
    </lineage>
</organism>
<dbReference type="HOGENOM" id="CLU_130991_1_0_11"/>
<dbReference type="Gene3D" id="2.60.120.10">
    <property type="entry name" value="Jelly Rolls"/>
    <property type="match status" value="1"/>
</dbReference>
<dbReference type="SUPFAM" id="SSF51182">
    <property type="entry name" value="RmlC-like cupins"/>
    <property type="match status" value="1"/>
</dbReference>
<protein>
    <submittedName>
        <fullName evidence="1">Uncharacterized protein</fullName>
    </submittedName>
</protein>
<evidence type="ECO:0000313" key="2">
    <source>
        <dbReference type="Proteomes" id="UP000030300"/>
    </source>
</evidence>
<reference evidence="1 2" key="1">
    <citation type="journal article" date="2015" name="Genome Announc.">
        <title>Complete Genome Sequence of Steroid-Transforming Nocardioides simplex VKM Ac-2033D.</title>
        <authorList>
            <person name="Shtratnikova V.Y."/>
            <person name="Schelkunov M.I."/>
            <person name="Pekov Y.A."/>
            <person name="Fokina V.V."/>
            <person name="Logacheva M.D."/>
            <person name="Sokolov S.L."/>
            <person name="Bragin E.Y."/>
            <person name="Ashapkin V.V."/>
            <person name="Donova M.V."/>
        </authorList>
    </citation>
    <scope>NUCLEOTIDE SEQUENCE [LARGE SCALE GENOMIC DNA]</scope>
    <source>
        <strain evidence="1 2">VKM Ac-2033D</strain>
    </source>
</reference>